<dbReference type="GeneID" id="58700685"/>
<protein>
    <submittedName>
        <fullName evidence="2">Uncharacterized protein</fullName>
    </submittedName>
</protein>
<dbReference type="AlphaFoldDB" id="A0A077EHB0"/>
<proteinExistence type="predicted"/>
<organism evidence="2 3">
    <name type="scientific">Elizabethkingia anophelis NUHP1</name>
    <dbReference type="NCBI Taxonomy" id="1338011"/>
    <lineage>
        <taxon>Bacteria</taxon>
        <taxon>Pseudomonadati</taxon>
        <taxon>Bacteroidota</taxon>
        <taxon>Flavobacteriia</taxon>
        <taxon>Flavobacteriales</taxon>
        <taxon>Weeksellaceae</taxon>
        <taxon>Elizabethkingia</taxon>
    </lineage>
</organism>
<dbReference type="STRING" id="1338011.BD94_3052"/>
<dbReference type="RefSeq" id="WP_021348296.1">
    <property type="nucleotide sequence ID" value="NZ_CP007547.1"/>
</dbReference>
<gene>
    <name evidence="2" type="ORF">BD94_3052</name>
</gene>
<evidence type="ECO:0000313" key="2">
    <source>
        <dbReference type="EMBL" id="AIL46827.1"/>
    </source>
</evidence>
<feature type="region of interest" description="Disordered" evidence="1">
    <location>
        <begin position="1"/>
        <end position="25"/>
    </location>
</feature>
<sequence>MKKLERKSLKSLKGGNPKNSPDGNCPPGWGYCSDGMCYSASQYWMCEDK</sequence>
<evidence type="ECO:0000256" key="1">
    <source>
        <dbReference type="SAM" id="MobiDB-lite"/>
    </source>
</evidence>
<name>A0A077EHB0_9FLAO</name>
<reference evidence="2" key="2">
    <citation type="journal article" date="2015" name="Genome Biol. Evol.">
        <title>Complete Genome Sequence and Transcriptomic Analysis of the Novel Pathogen Elizabethkingia anophelis in Response to Oxidative Stress.</title>
        <authorList>
            <person name="Li Y."/>
            <person name="Liu Y."/>
            <person name="Chew S.C."/>
            <person name="Tay M."/>
            <person name="Salido M.M."/>
            <person name="Teo J."/>
            <person name="Lauro F.M."/>
            <person name="Givskov M."/>
            <person name="Yang L."/>
        </authorList>
    </citation>
    <scope>NUCLEOTIDE SEQUENCE</scope>
    <source>
        <strain evidence="2">NUHP1</strain>
    </source>
</reference>
<dbReference type="EMBL" id="CP007547">
    <property type="protein sequence ID" value="AIL46827.1"/>
    <property type="molecule type" value="Genomic_DNA"/>
</dbReference>
<dbReference type="Proteomes" id="UP000028933">
    <property type="component" value="Chromosome"/>
</dbReference>
<reference evidence="2" key="1">
    <citation type="journal article" date="2013" name="Lancet">
        <title>First case of E anophelis outbreak in an intensive-care unit.</title>
        <authorList>
            <person name="Teo J."/>
            <person name="Tan S.Y."/>
            <person name="Tay M."/>
            <person name="Ding Y."/>
            <person name="Kjelleberg S."/>
            <person name="Givskov M."/>
            <person name="Lin R.T."/>
            <person name="Yang L."/>
        </authorList>
    </citation>
    <scope>NUCLEOTIDE SEQUENCE [LARGE SCALE GENOMIC DNA]</scope>
    <source>
        <strain evidence="2">NUHP1</strain>
    </source>
</reference>
<evidence type="ECO:0000313" key="3">
    <source>
        <dbReference type="Proteomes" id="UP000028933"/>
    </source>
</evidence>
<dbReference type="HOGENOM" id="CLU_3135163_0_0_10"/>
<dbReference type="KEGG" id="eao:BD94_3052"/>
<accession>A0A077EHB0</accession>